<name>A0AAD7U975_9STRA</name>
<keyword evidence="3" id="KW-1185">Reference proteome</keyword>
<reference evidence="2" key="1">
    <citation type="submission" date="2023-01" db="EMBL/GenBank/DDBJ databases">
        <title>Metagenome sequencing of chrysophaentin producing Chrysophaeum taylorii.</title>
        <authorList>
            <person name="Davison J."/>
            <person name="Bewley C."/>
        </authorList>
    </citation>
    <scope>NUCLEOTIDE SEQUENCE</scope>
    <source>
        <strain evidence="2">NIES-1699</strain>
    </source>
</reference>
<comment type="caution">
    <text evidence="2">The sequence shown here is derived from an EMBL/GenBank/DDBJ whole genome shotgun (WGS) entry which is preliminary data.</text>
</comment>
<dbReference type="SUPFAM" id="SSF56317">
    <property type="entry name" value="Carbon-nitrogen hydrolase"/>
    <property type="match status" value="1"/>
</dbReference>
<evidence type="ECO:0008006" key="4">
    <source>
        <dbReference type="Google" id="ProtNLM"/>
    </source>
</evidence>
<accession>A0AAD7U975</accession>
<dbReference type="EMBL" id="JAQMWT010000572">
    <property type="protein sequence ID" value="KAJ8599318.1"/>
    <property type="molecule type" value="Genomic_DNA"/>
</dbReference>
<dbReference type="InterPro" id="IPR036526">
    <property type="entry name" value="C-N_Hydrolase_sf"/>
</dbReference>
<evidence type="ECO:0000313" key="2">
    <source>
        <dbReference type="EMBL" id="KAJ8599318.1"/>
    </source>
</evidence>
<gene>
    <name evidence="2" type="ORF">CTAYLR_005336</name>
</gene>
<dbReference type="AlphaFoldDB" id="A0AAD7U975"/>
<proteinExistence type="predicted"/>
<evidence type="ECO:0000256" key="1">
    <source>
        <dbReference type="SAM" id="MobiDB-lite"/>
    </source>
</evidence>
<sequence length="204" mass="23163">MRFVVPQYHANSLVLGSAQANARRRLDRYQMLVDASGAIVATSRKLKPTSVERARIRRGVRQRHPGRCGRRLRTRRHVELHLQPLTKKAMYSMMNEQIHITSWPSFSLYRGMAYALGPEINTAVNHVYAAEGQRFVLASNALFSDEMLEVLCDTPDKKTSSHQAAVSRASSGPTAGRSQTRSRELTDEGIHTQCRCRLWQDFHC</sequence>
<feature type="compositionally biased region" description="Polar residues" evidence="1">
    <location>
        <begin position="161"/>
        <end position="179"/>
    </location>
</feature>
<feature type="region of interest" description="Disordered" evidence="1">
    <location>
        <begin position="159"/>
        <end position="186"/>
    </location>
</feature>
<protein>
    <recommendedName>
        <fullName evidence="4">CN hydrolase domain-containing protein</fullName>
    </recommendedName>
</protein>
<organism evidence="2 3">
    <name type="scientific">Chrysophaeum taylorii</name>
    <dbReference type="NCBI Taxonomy" id="2483200"/>
    <lineage>
        <taxon>Eukaryota</taxon>
        <taxon>Sar</taxon>
        <taxon>Stramenopiles</taxon>
        <taxon>Ochrophyta</taxon>
        <taxon>Pelagophyceae</taxon>
        <taxon>Pelagomonadales</taxon>
        <taxon>Pelagomonadaceae</taxon>
        <taxon>Chrysophaeum</taxon>
    </lineage>
</organism>
<evidence type="ECO:0000313" key="3">
    <source>
        <dbReference type="Proteomes" id="UP001230188"/>
    </source>
</evidence>
<dbReference type="Proteomes" id="UP001230188">
    <property type="component" value="Unassembled WGS sequence"/>
</dbReference>